<dbReference type="Pfam" id="PF18175">
    <property type="entry name" value="HU-CCDC81_bac_2"/>
    <property type="match status" value="1"/>
</dbReference>
<proteinExistence type="predicted"/>
<gene>
    <name evidence="4" type="ORF">C5O25_02755</name>
</gene>
<evidence type="ECO:0000313" key="4">
    <source>
        <dbReference type="EMBL" id="PWB08821.1"/>
    </source>
</evidence>
<dbReference type="RefSeq" id="WP_107035209.1">
    <property type="nucleotide sequence ID" value="NZ_CAONGC010000006.1"/>
</dbReference>
<evidence type="ECO:0000313" key="5">
    <source>
        <dbReference type="Proteomes" id="UP000244925"/>
    </source>
</evidence>
<evidence type="ECO:0000259" key="2">
    <source>
        <dbReference type="Pfam" id="PF18174"/>
    </source>
</evidence>
<feature type="domain" description="CCDC81-like prokaryotic HU" evidence="2">
    <location>
        <begin position="8"/>
        <end position="63"/>
    </location>
</feature>
<dbReference type="EMBL" id="PUBV01000004">
    <property type="protein sequence ID" value="PWB08821.1"/>
    <property type="molecule type" value="Genomic_DNA"/>
</dbReference>
<name>A0A2V1J1H8_9BACT</name>
<sequence>MPKFALVKTLTPHIQYLIVNNDCVVIPGWGALVASVSHSRLTDGRLTPPCRSIGFNQALTHTDGMLASSIARRDGISYQVADSIVRDGVDELRNIYDVNGEVSIDRIGTFTRDDNGSMIFSPAADSIANSPYFGLPALALASEETDIPTERTPRFMPLRRAIRVAASIAVLTLLGFVLSTPVLIDRQNHDFASLTGPEITSGRPIAISAPETADTDIPTLYIQMPPADAVATCEDAAPVKPADHKYFLVVASHATRRQAEDYIAARSTEQLEILERDGRFRVYAATGATIEEAQRPMNDQAFNSLHPDGWVYRAR</sequence>
<accession>A0A2V1J1H8</accession>
<dbReference type="AlphaFoldDB" id="A0A2V1J1H8"/>
<dbReference type="Pfam" id="PF18174">
    <property type="entry name" value="HU-CCDC81_bac_1"/>
    <property type="match status" value="1"/>
</dbReference>
<keyword evidence="5" id="KW-1185">Reference proteome</keyword>
<dbReference type="InterPro" id="IPR040495">
    <property type="entry name" value="HU-CCDC81_bac_1"/>
</dbReference>
<keyword evidence="1" id="KW-1133">Transmembrane helix</keyword>
<dbReference type="Proteomes" id="UP000244925">
    <property type="component" value="Unassembled WGS sequence"/>
</dbReference>
<evidence type="ECO:0008006" key="6">
    <source>
        <dbReference type="Google" id="ProtNLM"/>
    </source>
</evidence>
<evidence type="ECO:0000259" key="3">
    <source>
        <dbReference type="Pfam" id="PF18175"/>
    </source>
</evidence>
<dbReference type="InterPro" id="IPR041268">
    <property type="entry name" value="HU-CCDC81_bac_2"/>
</dbReference>
<evidence type="ECO:0000256" key="1">
    <source>
        <dbReference type="SAM" id="Phobius"/>
    </source>
</evidence>
<protein>
    <recommendedName>
        <fullName evidence="6">SPOR domain-containing protein</fullName>
    </recommendedName>
</protein>
<dbReference type="GeneID" id="93424505"/>
<keyword evidence="1" id="KW-0472">Membrane</keyword>
<keyword evidence="1" id="KW-0812">Transmembrane</keyword>
<comment type="caution">
    <text evidence="4">The sequence shown here is derived from an EMBL/GenBank/DDBJ whole genome shotgun (WGS) entry which is preliminary data.</text>
</comment>
<feature type="transmembrane region" description="Helical" evidence="1">
    <location>
        <begin position="161"/>
        <end position="184"/>
    </location>
</feature>
<reference evidence="5" key="1">
    <citation type="submission" date="2018-02" db="EMBL/GenBank/DDBJ databases">
        <authorList>
            <person name="Clavel T."/>
            <person name="Strowig T."/>
        </authorList>
    </citation>
    <scope>NUCLEOTIDE SEQUENCE [LARGE SCALE GENOMIC DNA]</scope>
    <source>
        <strain evidence="5">DSM 100764</strain>
    </source>
</reference>
<feature type="domain" description="CCDC81-like prokaryotic HU" evidence="3">
    <location>
        <begin position="64"/>
        <end position="127"/>
    </location>
</feature>
<organism evidence="4 5">
    <name type="scientific">Paramuribaculum intestinale</name>
    <dbReference type="NCBI Taxonomy" id="2094151"/>
    <lineage>
        <taxon>Bacteria</taxon>
        <taxon>Pseudomonadati</taxon>
        <taxon>Bacteroidota</taxon>
        <taxon>Bacteroidia</taxon>
        <taxon>Bacteroidales</taxon>
        <taxon>Muribaculaceae</taxon>
        <taxon>Paramuribaculum</taxon>
    </lineage>
</organism>